<evidence type="ECO:0000313" key="2">
    <source>
        <dbReference type="Proteomes" id="UP000006265"/>
    </source>
</evidence>
<keyword evidence="2" id="KW-1185">Reference proteome</keyword>
<dbReference type="STRING" id="1122247.GCA_000379865_03444"/>
<dbReference type="Proteomes" id="UP000006265">
    <property type="component" value="Unassembled WGS sequence"/>
</dbReference>
<dbReference type="PATRIC" id="fig|1122247.3.peg.854"/>
<gene>
    <name evidence="1" type="ORF">C731_0889</name>
</gene>
<evidence type="ECO:0000313" key="1">
    <source>
        <dbReference type="EMBL" id="EKF25146.1"/>
    </source>
</evidence>
<reference evidence="1 2" key="1">
    <citation type="journal article" date="2012" name="J. Bacteriol.">
        <title>Genome sequence of Mycobacterium hassiacum DSM 44199, a rare source of heat-stable mycobacterial proteins.</title>
        <authorList>
            <person name="Tiago I."/>
            <person name="Maranha A."/>
            <person name="Mendes V."/>
            <person name="Alarico S."/>
            <person name="Moynihan P.J."/>
            <person name="Clarke A.J."/>
            <person name="Macedo-Ribeiro S."/>
            <person name="Pereira P.J."/>
            <person name="Empadinhas N."/>
        </authorList>
    </citation>
    <scope>NUCLEOTIDE SEQUENCE [LARGE SCALE GENOMIC DNA]</scope>
    <source>
        <strain evidence="2">DSM 44199 / CIP 105218 / JCM 12690 / 3849</strain>
    </source>
</reference>
<organism evidence="1 2">
    <name type="scientific">Mycolicibacterium hassiacum (strain DSM 44199 / CIP 105218 / JCM 12690 / 3849)</name>
    <name type="common">Mycobacterium hassiacum</name>
    <dbReference type="NCBI Taxonomy" id="1122247"/>
    <lineage>
        <taxon>Bacteria</taxon>
        <taxon>Bacillati</taxon>
        <taxon>Actinomycetota</taxon>
        <taxon>Actinomycetes</taxon>
        <taxon>Mycobacteriales</taxon>
        <taxon>Mycobacteriaceae</taxon>
        <taxon>Mycolicibacterium</taxon>
    </lineage>
</organism>
<proteinExistence type="predicted"/>
<dbReference type="EMBL" id="AMRA01000023">
    <property type="protein sequence ID" value="EKF25146.1"/>
    <property type="molecule type" value="Genomic_DNA"/>
</dbReference>
<dbReference type="AlphaFoldDB" id="K5BHT8"/>
<name>K5BHT8_MYCHD</name>
<protein>
    <submittedName>
        <fullName evidence="1">Uncharacterized protein</fullName>
    </submittedName>
</protein>
<comment type="caution">
    <text evidence="1">The sequence shown here is derived from an EMBL/GenBank/DDBJ whole genome shotgun (WGS) entry which is preliminary data.</text>
</comment>
<accession>K5BHT8</accession>
<sequence length="40" mass="4530">MRDAAGAVLRTVEEDGHDVSRRRPDGSWRIHIAHAFTVED</sequence>